<name>A0A9D2JX34_9LACT</name>
<evidence type="ECO:0008006" key="3">
    <source>
        <dbReference type="Google" id="ProtNLM"/>
    </source>
</evidence>
<reference evidence="1" key="1">
    <citation type="journal article" date="2021" name="PeerJ">
        <title>Extensive microbial diversity within the chicken gut microbiome revealed by metagenomics and culture.</title>
        <authorList>
            <person name="Gilroy R."/>
            <person name="Ravi A."/>
            <person name="Getino M."/>
            <person name="Pursley I."/>
            <person name="Horton D.L."/>
            <person name="Alikhan N.F."/>
            <person name="Baker D."/>
            <person name="Gharbi K."/>
            <person name="Hall N."/>
            <person name="Watson M."/>
            <person name="Adriaenssens E.M."/>
            <person name="Foster-Nyarko E."/>
            <person name="Jarju S."/>
            <person name="Secka A."/>
            <person name="Antonio M."/>
            <person name="Oren A."/>
            <person name="Chaudhuri R.R."/>
            <person name="La Ragione R."/>
            <person name="Hildebrand F."/>
            <person name="Pallen M.J."/>
        </authorList>
    </citation>
    <scope>NUCLEOTIDE SEQUENCE</scope>
    <source>
        <strain evidence="1">CHK169-4300</strain>
    </source>
</reference>
<sequence>MKKLNRLFFGLSAGLVLSGCSSFMGLRQPLYDGQSMEPKQEAIDIYEKTGEIIGEEKEYYFRYPFSQDIYQPSLEYTENEPVLLTDGEYVIGEDLPAGRVSLLGNESSFISDSYEAHVGNFKIYDPKGEVYFENLFHSLYGPLIAQVDLQVGHTIEIIGNDTEISAFYTENFPKNPYELMDPPEVLENLGRIGVEQPLTKDEDTVRVTAGIYEVGVHLEAGTYEVLDVFAPQSTELYLFREGEEPRVFELTLNEMIYNVDEEEMEEMSEKDFEDDPIQIELQDGDKIYPNLVSSLILSRVADN</sequence>
<protein>
    <recommendedName>
        <fullName evidence="3">Lipoprotein</fullName>
    </recommendedName>
</protein>
<reference evidence="1" key="2">
    <citation type="submission" date="2021-04" db="EMBL/GenBank/DDBJ databases">
        <authorList>
            <person name="Gilroy R."/>
        </authorList>
    </citation>
    <scope>NUCLEOTIDE SEQUENCE</scope>
    <source>
        <strain evidence="1">CHK169-4300</strain>
    </source>
</reference>
<dbReference type="PROSITE" id="PS51257">
    <property type="entry name" value="PROKAR_LIPOPROTEIN"/>
    <property type="match status" value="1"/>
</dbReference>
<dbReference type="EMBL" id="DXAZ01000050">
    <property type="protein sequence ID" value="HIZ70835.1"/>
    <property type="molecule type" value="Genomic_DNA"/>
</dbReference>
<evidence type="ECO:0000313" key="1">
    <source>
        <dbReference type="EMBL" id="HIZ70835.1"/>
    </source>
</evidence>
<gene>
    <name evidence="1" type="ORF">H9808_03580</name>
</gene>
<evidence type="ECO:0000313" key="2">
    <source>
        <dbReference type="Proteomes" id="UP000824106"/>
    </source>
</evidence>
<accession>A0A9D2JX34</accession>
<comment type="caution">
    <text evidence="1">The sequence shown here is derived from an EMBL/GenBank/DDBJ whole genome shotgun (WGS) entry which is preliminary data.</text>
</comment>
<proteinExistence type="predicted"/>
<dbReference type="AlphaFoldDB" id="A0A9D2JX34"/>
<organism evidence="1 2">
    <name type="scientific">Candidatus Atopostipes pullistercoris</name>
    <dbReference type="NCBI Taxonomy" id="2838467"/>
    <lineage>
        <taxon>Bacteria</taxon>
        <taxon>Bacillati</taxon>
        <taxon>Bacillota</taxon>
        <taxon>Bacilli</taxon>
        <taxon>Lactobacillales</taxon>
        <taxon>Carnobacteriaceae</taxon>
        <taxon>Atopostipes</taxon>
    </lineage>
</organism>
<dbReference type="Proteomes" id="UP000824106">
    <property type="component" value="Unassembled WGS sequence"/>
</dbReference>